<reference evidence="2 3" key="1">
    <citation type="submission" date="2019-03" db="EMBL/GenBank/DDBJ databases">
        <title>First draft genome of Liparis tanakae, snailfish: a comprehensive survey of snailfish specific genes.</title>
        <authorList>
            <person name="Kim W."/>
            <person name="Song I."/>
            <person name="Jeong J.-H."/>
            <person name="Kim D."/>
            <person name="Kim S."/>
            <person name="Ryu S."/>
            <person name="Song J.Y."/>
            <person name="Lee S.K."/>
        </authorList>
    </citation>
    <scope>NUCLEOTIDE SEQUENCE [LARGE SCALE GENOMIC DNA]</scope>
    <source>
        <tissue evidence="2">Muscle</tissue>
    </source>
</reference>
<accession>A0A4Z2EQI5</accession>
<evidence type="ECO:0000256" key="1">
    <source>
        <dbReference type="SAM" id="MobiDB-lite"/>
    </source>
</evidence>
<feature type="compositionally biased region" description="Polar residues" evidence="1">
    <location>
        <begin position="36"/>
        <end position="47"/>
    </location>
</feature>
<gene>
    <name evidence="2" type="ORF">EYF80_058795</name>
</gene>
<sequence>MPLSPGLDQQMGHFSLRNHLLKAALPLVLKTRGSMRSASENHTFSKNARTHRVCQPNPELSPTRGSVTHCAAPLHHGKCPAGWGLDA</sequence>
<evidence type="ECO:0000313" key="3">
    <source>
        <dbReference type="Proteomes" id="UP000314294"/>
    </source>
</evidence>
<feature type="region of interest" description="Disordered" evidence="1">
    <location>
        <begin position="36"/>
        <end position="66"/>
    </location>
</feature>
<dbReference type="AlphaFoldDB" id="A0A4Z2EQI5"/>
<name>A0A4Z2EQI5_9TELE</name>
<protein>
    <submittedName>
        <fullName evidence="2">Uncharacterized protein</fullName>
    </submittedName>
</protein>
<dbReference type="Proteomes" id="UP000314294">
    <property type="component" value="Unassembled WGS sequence"/>
</dbReference>
<comment type="caution">
    <text evidence="2">The sequence shown here is derived from an EMBL/GenBank/DDBJ whole genome shotgun (WGS) entry which is preliminary data.</text>
</comment>
<evidence type="ECO:0000313" key="2">
    <source>
        <dbReference type="EMBL" id="TNN31053.1"/>
    </source>
</evidence>
<organism evidence="2 3">
    <name type="scientific">Liparis tanakae</name>
    <name type="common">Tanaka's snailfish</name>
    <dbReference type="NCBI Taxonomy" id="230148"/>
    <lineage>
        <taxon>Eukaryota</taxon>
        <taxon>Metazoa</taxon>
        <taxon>Chordata</taxon>
        <taxon>Craniata</taxon>
        <taxon>Vertebrata</taxon>
        <taxon>Euteleostomi</taxon>
        <taxon>Actinopterygii</taxon>
        <taxon>Neopterygii</taxon>
        <taxon>Teleostei</taxon>
        <taxon>Neoteleostei</taxon>
        <taxon>Acanthomorphata</taxon>
        <taxon>Eupercaria</taxon>
        <taxon>Perciformes</taxon>
        <taxon>Cottioidei</taxon>
        <taxon>Cottales</taxon>
        <taxon>Liparidae</taxon>
        <taxon>Liparis</taxon>
    </lineage>
</organism>
<proteinExistence type="predicted"/>
<dbReference type="EMBL" id="SRLO01003857">
    <property type="protein sequence ID" value="TNN31053.1"/>
    <property type="molecule type" value="Genomic_DNA"/>
</dbReference>
<keyword evidence="3" id="KW-1185">Reference proteome</keyword>